<evidence type="ECO:0000259" key="4">
    <source>
        <dbReference type="PROSITE" id="PS50041"/>
    </source>
</evidence>
<dbReference type="InterPro" id="IPR016187">
    <property type="entry name" value="CTDL_fold"/>
</dbReference>
<reference evidence="5" key="2">
    <citation type="submission" date="2025-08" db="UniProtKB">
        <authorList>
            <consortium name="Ensembl"/>
        </authorList>
    </citation>
    <scope>IDENTIFICATION</scope>
</reference>
<dbReference type="InterPro" id="IPR018378">
    <property type="entry name" value="C-type_lectin_CS"/>
</dbReference>
<feature type="region of interest" description="Disordered" evidence="2">
    <location>
        <begin position="297"/>
        <end position="337"/>
    </location>
</feature>
<dbReference type="Ensembl" id="ENSHHUT00000045959.1">
    <property type="protein sequence ID" value="ENSHHUP00000044312.1"/>
    <property type="gene ID" value="ENSHHUG00000027133.1"/>
</dbReference>
<keyword evidence="3" id="KW-0732">Signal</keyword>
<dbReference type="GeneTree" id="ENSGT01100000263473"/>
<dbReference type="STRING" id="62062.ENSHHUP00000044312"/>
<name>A0A4W5N0U5_9TELE</name>
<accession>A0A4W5N0U5</accession>
<dbReference type="SUPFAM" id="SSF56436">
    <property type="entry name" value="C-type lectin-like"/>
    <property type="match status" value="2"/>
</dbReference>
<keyword evidence="1" id="KW-1015">Disulfide bond</keyword>
<proteinExistence type="predicted"/>
<reference evidence="6" key="1">
    <citation type="submission" date="2018-06" db="EMBL/GenBank/DDBJ databases">
        <title>Genome assembly of Danube salmon.</title>
        <authorList>
            <person name="Macqueen D.J."/>
            <person name="Gundappa M.K."/>
        </authorList>
    </citation>
    <scope>NUCLEOTIDE SEQUENCE [LARGE SCALE GENOMIC DNA]</scope>
</reference>
<dbReference type="Pfam" id="PF00059">
    <property type="entry name" value="Lectin_C"/>
    <property type="match status" value="2"/>
</dbReference>
<dbReference type="PANTHER" id="PTHR45784:SF3">
    <property type="entry name" value="C-TYPE LECTIN DOMAIN FAMILY 4 MEMBER K-LIKE-RELATED"/>
    <property type="match status" value="1"/>
</dbReference>
<feature type="compositionally biased region" description="Basic and acidic residues" evidence="2">
    <location>
        <begin position="304"/>
        <end position="337"/>
    </location>
</feature>
<evidence type="ECO:0000256" key="1">
    <source>
        <dbReference type="ARBA" id="ARBA00023157"/>
    </source>
</evidence>
<dbReference type="SMART" id="SM00034">
    <property type="entry name" value="CLECT"/>
    <property type="match status" value="2"/>
</dbReference>
<dbReference type="PROSITE" id="PS00615">
    <property type="entry name" value="C_TYPE_LECTIN_1"/>
    <property type="match status" value="1"/>
</dbReference>
<feature type="domain" description="C-type lectin" evidence="4">
    <location>
        <begin position="20"/>
        <end position="141"/>
    </location>
</feature>
<evidence type="ECO:0000256" key="3">
    <source>
        <dbReference type="SAM" id="SignalP"/>
    </source>
</evidence>
<dbReference type="Gene3D" id="3.10.100.10">
    <property type="entry name" value="Mannose-Binding Protein A, subunit A"/>
    <property type="match status" value="2"/>
</dbReference>
<feature type="signal peptide" evidence="3">
    <location>
        <begin position="1"/>
        <end position="23"/>
    </location>
</feature>
<dbReference type="PROSITE" id="PS50041">
    <property type="entry name" value="C_TYPE_LECTIN_2"/>
    <property type="match status" value="2"/>
</dbReference>
<feature type="domain" description="C-type lectin" evidence="4">
    <location>
        <begin position="151"/>
        <end position="251"/>
    </location>
</feature>
<dbReference type="Proteomes" id="UP000314982">
    <property type="component" value="Unassembled WGS sequence"/>
</dbReference>
<keyword evidence="6" id="KW-1185">Reference proteome</keyword>
<evidence type="ECO:0000313" key="6">
    <source>
        <dbReference type="Proteomes" id="UP000314982"/>
    </source>
</evidence>
<dbReference type="PROSITE" id="PS51257">
    <property type="entry name" value="PROKAR_LIPOPROTEIN"/>
    <property type="match status" value="1"/>
</dbReference>
<reference evidence="5" key="3">
    <citation type="submission" date="2025-09" db="UniProtKB">
        <authorList>
            <consortium name="Ensembl"/>
        </authorList>
    </citation>
    <scope>IDENTIFICATION</scope>
</reference>
<sequence length="337" mass="39834">MNLVMEKKVLIVFFSGLFTLSSCQYHYVRDPKNWNEAQRYCREKYTDLATVSNMEDMKRLNHSTKDSGYDGAVWIGLKKGQYSRWQWSLADKDYYSKGQTEFSTFWDKGQPENFNEDCGVMHNSGKWHDYFCTTQLSPVCYDGTKSPDGRFLIIQKQMTWREAQHYCREHHTDLASVRNQTENKEIWNVAGSSNIWIGLFKDTWTWSDQSNSSFRYWGDREVKESCAAWNRSTSGQWIDIECLKECPFVCYSNPRPPTVKKIQVVRVMTPDPNMDLNDAKVREAILQQIKEKMKANGMPGNFELRWKKQPDGKVFHKEEKKNDRKREKREPKNKEEL</sequence>
<dbReference type="InterPro" id="IPR016186">
    <property type="entry name" value="C-type_lectin-like/link_sf"/>
</dbReference>
<feature type="chain" id="PRO_5021267944" description="C-type lectin domain-containing protein" evidence="3">
    <location>
        <begin position="24"/>
        <end position="337"/>
    </location>
</feature>
<dbReference type="PANTHER" id="PTHR45784">
    <property type="entry name" value="C-TYPE LECTIN DOMAIN FAMILY 20 MEMBER A-RELATED"/>
    <property type="match status" value="1"/>
</dbReference>
<protein>
    <recommendedName>
        <fullName evidence="4">C-type lectin domain-containing protein</fullName>
    </recommendedName>
</protein>
<dbReference type="AlphaFoldDB" id="A0A4W5N0U5"/>
<evidence type="ECO:0000256" key="2">
    <source>
        <dbReference type="SAM" id="MobiDB-lite"/>
    </source>
</evidence>
<evidence type="ECO:0000313" key="5">
    <source>
        <dbReference type="Ensembl" id="ENSHHUP00000044312.1"/>
    </source>
</evidence>
<organism evidence="5 6">
    <name type="scientific">Hucho hucho</name>
    <name type="common">huchen</name>
    <dbReference type="NCBI Taxonomy" id="62062"/>
    <lineage>
        <taxon>Eukaryota</taxon>
        <taxon>Metazoa</taxon>
        <taxon>Chordata</taxon>
        <taxon>Craniata</taxon>
        <taxon>Vertebrata</taxon>
        <taxon>Euteleostomi</taxon>
        <taxon>Actinopterygii</taxon>
        <taxon>Neopterygii</taxon>
        <taxon>Teleostei</taxon>
        <taxon>Protacanthopterygii</taxon>
        <taxon>Salmoniformes</taxon>
        <taxon>Salmonidae</taxon>
        <taxon>Salmoninae</taxon>
        <taxon>Hucho</taxon>
    </lineage>
</organism>
<dbReference type="InterPro" id="IPR001304">
    <property type="entry name" value="C-type_lectin-like"/>
</dbReference>